<comment type="caution">
    <text evidence="2">The sequence shown here is derived from an EMBL/GenBank/DDBJ whole genome shotgun (WGS) entry which is preliminary data.</text>
</comment>
<evidence type="ECO:0000259" key="1">
    <source>
        <dbReference type="Pfam" id="PF02557"/>
    </source>
</evidence>
<dbReference type="EMBL" id="JBBMFT010000003">
    <property type="protein sequence ID" value="MEQ2456366.1"/>
    <property type="molecule type" value="Genomic_DNA"/>
</dbReference>
<protein>
    <submittedName>
        <fullName evidence="2">M15 family metallopeptidase</fullName>
    </submittedName>
</protein>
<sequence>MNGTLFLVNEHHPLDWEPAEDLLVPADSRWPEIRLHVRAKVMLEQLLHHVGATSVIRPVSGYRPRAEQQQLWEQSMAEHGAVFTRTYVARPGCSEHQTGLAIDLGENIPELDPICPSFPTDGPCGAFRRRAADFGFILRYPKGKETITGIGYEPWHFRYVGWPHARIMEEHGMVLEEYLQWLRTFPLDGPHLHYRGLGRAFEVCYLPPSVTPQTEQPHPGMSLCQCSDTNDGGRVLTLWRDAG</sequence>
<dbReference type="Pfam" id="PF02557">
    <property type="entry name" value="VanY"/>
    <property type="match status" value="1"/>
</dbReference>
<evidence type="ECO:0000313" key="2">
    <source>
        <dbReference type="EMBL" id="MEQ2456366.1"/>
    </source>
</evidence>
<dbReference type="Proteomes" id="UP001440599">
    <property type="component" value="Unassembled WGS sequence"/>
</dbReference>
<dbReference type="Gene3D" id="3.30.200.180">
    <property type="match status" value="1"/>
</dbReference>
<keyword evidence="3" id="KW-1185">Reference proteome</keyword>
<organism evidence="2 3">
    <name type="scientific">Flavonifractor hominis</name>
    <dbReference type="NCBI Taxonomy" id="3133178"/>
    <lineage>
        <taxon>Bacteria</taxon>
        <taxon>Bacillati</taxon>
        <taxon>Bacillota</taxon>
        <taxon>Clostridia</taxon>
        <taxon>Eubacteriales</taxon>
        <taxon>Oscillospiraceae</taxon>
        <taxon>Flavonifractor</taxon>
    </lineage>
</organism>
<dbReference type="RefSeq" id="WP_349139967.1">
    <property type="nucleotide sequence ID" value="NZ_JBBMFT010000003.1"/>
</dbReference>
<gene>
    <name evidence="2" type="ORF">WMO45_07520</name>
</gene>
<proteinExistence type="predicted"/>
<dbReference type="PANTHER" id="PTHR34385">
    <property type="entry name" value="D-ALANYL-D-ALANINE CARBOXYPEPTIDASE"/>
    <property type="match status" value="1"/>
</dbReference>
<dbReference type="Gene3D" id="3.30.1380.10">
    <property type="match status" value="1"/>
</dbReference>
<feature type="domain" description="D-alanyl-D-alanine carboxypeptidase-like core" evidence="1">
    <location>
        <begin position="34"/>
        <end position="161"/>
    </location>
</feature>
<dbReference type="CDD" id="cd14849">
    <property type="entry name" value="DD-dipeptidase_VanXYc"/>
    <property type="match status" value="1"/>
</dbReference>
<accession>A0ABV1ERX1</accession>
<name>A0ABV1ERX1_9FIRM</name>
<dbReference type="PANTHER" id="PTHR34385:SF1">
    <property type="entry name" value="PEPTIDOGLYCAN L-ALANYL-D-GLUTAMATE ENDOPEPTIDASE CWLK"/>
    <property type="match status" value="1"/>
</dbReference>
<dbReference type="SUPFAM" id="SSF55166">
    <property type="entry name" value="Hedgehog/DD-peptidase"/>
    <property type="match status" value="1"/>
</dbReference>
<dbReference type="InterPro" id="IPR052179">
    <property type="entry name" value="DD-CPase-like"/>
</dbReference>
<dbReference type="InterPro" id="IPR003709">
    <property type="entry name" value="VanY-like_core_dom"/>
</dbReference>
<reference evidence="2 3" key="1">
    <citation type="submission" date="2024-03" db="EMBL/GenBank/DDBJ databases">
        <title>Human intestinal bacterial collection.</title>
        <authorList>
            <person name="Pauvert C."/>
            <person name="Hitch T.C.A."/>
            <person name="Clavel T."/>
        </authorList>
    </citation>
    <scope>NUCLEOTIDE SEQUENCE [LARGE SCALE GENOMIC DNA]</scope>
    <source>
        <strain evidence="2 3">CLA-AP-H34</strain>
    </source>
</reference>
<evidence type="ECO:0000313" key="3">
    <source>
        <dbReference type="Proteomes" id="UP001440599"/>
    </source>
</evidence>
<dbReference type="InterPro" id="IPR009045">
    <property type="entry name" value="Zn_M74/Hedgehog-like"/>
</dbReference>